<gene>
    <name evidence="1" type="ORF">GCM10009810_37080</name>
</gene>
<evidence type="ECO:0000313" key="2">
    <source>
        <dbReference type="Proteomes" id="UP001501475"/>
    </source>
</evidence>
<accession>A0ABN2L7B6</accession>
<name>A0ABN2L7B6_9MICO</name>
<protein>
    <recommendedName>
        <fullName evidence="3">Transposase</fullName>
    </recommendedName>
</protein>
<proteinExistence type="predicted"/>
<dbReference type="RefSeq" id="WP_344069242.1">
    <property type="nucleotide sequence ID" value="NZ_BAAAPN010000105.1"/>
</dbReference>
<evidence type="ECO:0000313" key="1">
    <source>
        <dbReference type="EMBL" id="GAA1776530.1"/>
    </source>
</evidence>
<keyword evidence="2" id="KW-1185">Reference proteome</keyword>
<organism evidence="1 2">
    <name type="scientific">Nostocoides vanveenii</name>
    <dbReference type="NCBI Taxonomy" id="330835"/>
    <lineage>
        <taxon>Bacteria</taxon>
        <taxon>Bacillati</taxon>
        <taxon>Actinomycetota</taxon>
        <taxon>Actinomycetes</taxon>
        <taxon>Micrococcales</taxon>
        <taxon>Intrasporangiaceae</taxon>
        <taxon>Nostocoides</taxon>
    </lineage>
</organism>
<evidence type="ECO:0008006" key="3">
    <source>
        <dbReference type="Google" id="ProtNLM"/>
    </source>
</evidence>
<reference evidence="1 2" key="1">
    <citation type="journal article" date="2019" name="Int. J. Syst. Evol. Microbiol.">
        <title>The Global Catalogue of Microorganisms (GCM) 10K type strain sequencing project: providing services to taxonomists for standard genome sequencing and annotation.</title>
        <authorList>
            <consortium name="The Broad Institute Genomics Platform"/>
            <consortium name="The Broad Institute Genome Sequencing Center for Infectious Disease"/>
            <person name="Wu L."/>
            <person name="Ma J."/>
        </authorList>
    </citation>
    <scope>NUCLEOTIDE SEQUENCE [LARGE SCALE GENOMIC DNA]</scope>
    <source>
        <strain evidence="1 2">JCM 15591</strain>
    </source>
</reference>
<dbReference type="EMBL" id="BAAAPN010000105">
    <property type="protein sequence ID" value="GAA1776530.1"/>
    <property type="molecule type" value="Genomic_DNA"/>
</dbReference>
<dbReference type="Proteomes" id="UP001501475">
    <property type="component" value="Unassembled WGS sequence"/>
</dbReference>
<comment type="caution">
    <text evidence="1">The sequence shown here is derived from an EMBL/GenBank/DDBJ whole genome shotgun (WGS) entry which is preliminary data.</text>
</comment>
<sequence>MPAPVSSFIPTANALTDHDVHPGMEVPVAVWEVLSTIPDARSRQGSRHDLAPVIVIALAERSWPARSRRGCCWEWSRRSRAEGLLAETRAEMPDL</sequence>